<keyword evidence="4" id="KW-0547">Nucleotide-binding</keyword>
<dbReference type="InterPro" id="IPR050187">
    <property type="entry name" value="Lipid_Phosphate_FormReg"/>
</dbReference>
<dbReference type="GO" id="GO:0016301">
    <property type="term" value="F:kinase activity"/>
    <property type="evidence" value="ECO:0007669"/>
    <property type="project" value="UniProtKB-KW"/>
</dbReference>
<dbReference type="Gene3D" id="2.60.200.40">
    <property type="match status" value="1"/>
</dbReference>
<evidence type="ECO:0000256" key="4">
    <source>
        <dbReference type="ARBA" id="ARBA00022741"/>
    </source>
</evidence>
<dbReference type="GO" id="GO:0005524">
    <property type="term" value="F:ATP binding"/>
    <property type="evidence" value="ECO:0007669"/>
    <property type="project" value="UniProtKB-KW"/>
</dbReference>
<comment type="similarity">
    <text evidence="2">Belongs to the diacylglycerol/lipid kinase family.</text>
</comment>
<name>A0A917S1Y9_9ACTN</name>
<dbReference type="Proteomes" id="UP000613840">
    <property type="component" value="Unassembled WGS sequence"/>
</dbReference>
<dbReference type="InterPro" id="IPR016064">
    <property type="entry name" value="NAD/diacylglycerol_kinase_sf"/>
</dbReference>
<dbReference type="Gene3D" id="3.40.50.10330">
    <property type="entry name" value="Probable inorganic polyphosphate/atp-NAD kinase, domain 1"/>
    <property type="match status" value="1"/>
</dbReference>
<comment type="caution">
    <text evidence="10">The sequence shown here is derived from an EMBL/GenBank/DDBJ whole genome shotgun (WGS) entry which is preliminary data.</text>
</comment>
<reference evidence="10" key="2">
    <citation type="submission" date="2020-09" db="EMBL/GenBank/DDBJ databases">
        <authorList>
            <person name="Sun Q."/>
            <person name="Zhou Y."/>
        </authorList>
    </citation>
    <scope>NUCLEOTIDE SEQUENCE</scope>
    <source>
        <strain evidence="10">CGMCC 4.7306</strain>
    </source>
</reference>
<keyword evidence="3" id="KW-0808">Transferase</keyword>
<gene>
    <name evidence="10" type="ORF">GCM10011575_09390</name>
</gene>
<evidence type="ECO:0000256" key="1">
    <source>
        <dbReference type="ARBA" id="ARBA00001946"/>
    </source>
</evidence>
<dbReference type="PANTHER" id="PTHR12358">
    <property type="entry name" value="SPHINGOSINE KINASE"/>
    <property type="match status" value="1"/>
</dbReference>
<accession>A0A917S1Y9</accession>
<keyword evidence="8" id="KW-1208">Phospholipid metabolism</keyword>
<dbReference type="InterPro" id="IPR017438">
    <property type="entry name" value="ATP-NAD_kinase_N"/>
</dbReference>
<evidence type="ECO:0000256" key="6">
    <source>
        <dbReference type="ARBA" id="ARBA00022840"/>
    </source>
</evidence>
<sequence>MTDRRLAVISNPAKISDRFAELLTERARRAGWADPVWLETSTDDPGRAVARQAVSDGARRVLAAGGDGTVRAVASGLADSDASLGIIPAGTANLLARNLGIPLTEPEAVDVALGQRTRSLDLVRITTDDGVSDRFAVMAGIGLDAAIMSSSDSVLKDKTGSLAYVVAAARELGREPRTMRIRVDNGPVLRRRAMICLVGNVGAIQGQIELIPNAKPDDGLIDVVVASPTRLRHWIRVAIRLITRRQRSGDRVDQLIGRRVEVLMDEPDEYELDGDTMGSCRRLVAEVEPGALQVCVAATESGRAAR</sequence>
<dbReference type="Pfam" id="PF19279">
    <property type="entry name" value="YegS_C"/>
    <property type="match status" value="1"/>
</dbReference>
<evidence type="ECO:0000256" key="3">
    <source>
        <dbReference type="ARBA" id="ARBA00022679"/>
    </source>
</evidence>
<keyword evidence="5 10" id="KW-0418">Kinase</keyword>
<dbReference type="SMART" id="SM00046">
    <property type="entry name" value="DAGKc"/>
    <property type="match status" value="1"/>
</dbReference>
<dbReference type="PROSITE" id="PS50146">
    <property type="entry name" value="DAGK"/>
    <property type="match status" value="1"/>
</dbReference>
<keyword evidence="11" id="KW-1185">Reference proteome</keyword>
<evidence type="ECO:0000313" key="10">
    <source>
        <dbReference type="EMBL" id="GGL53134.1"/>
    </source>
</evidence>
<organism evidence="10 11">
    <name type="scientific">Microlunatus endophyticus</name>
    <dbReference type="NCBI Taxonomy" id="1716077"/>
    <lineage>
        <taxon>Bacteria</taxon>
        <taxon>Bacillati</taxon>
        <taxon>Actinomycetota</taxon>
        <taxon>Actinomycetes</taxon>
        <taxon>Propionibacteriales</taxon>
        <taxon>Propionibacteriaceae</taxon>
        <taxon>Microlunatus</taxon>
    </lineage>
</organism>
<dbReference type="SUPFAM" id="SSF111331">
    <property type="entry name" value="NAD kinase/diacylglycerol kinase-like"/>
    <property type="match status" value="1"/>
</dbReference>
<keyword evidence="7" id="KW-0443">Lipid metabolism</keyword>
<evidence type="ECO:0000256" key="2">
    <source>
        <dbReference type="ARBA" id="ARBA00005983"/>
    </source>
</evidence>
<keyword evidence="6" id="KW-0067">ATP-binding</keyword>
<dbReference type="AlphaFoldDB" id="A0A917S1Y9"/>
<evidence type="ECO:0000259" key="9">
    <source>
        <dbReference type="PROSITE" id="PS50146"/>
    </source>
</evidence>
<evidence type="ECO:0000256" key="7">
    <source>
        <dbReference type="ARBA" id="ARBA00023209"/>
    </source>
</evidence>
<dbReference type="PANTHER" id="PTHR12358:SF54">
    <property type="entry name" value="SPHINGOSINE KINASE RELATED PROTEIN"/>
    <property type="match status" value="1"/>
</dbReference>
<comment type="cofactor">
    <cofactor evidence="1">
        <name>Mg(2+)</name>
        <dbReference type="ChEBI" id="CHEBI:18420"/>
    </cofactor>
</comment>
<dbReference type="Pfam" id="PF00781">
    <property type="entry name" value="DAGK_cat"/>
    <property type="match status" value="1"/>
</dbReference>
<dbReference type="InterPro" id="IPR045540">
    <property type="entry name" value="YegS/DAGK_C"/>
</dbReference>
<dbReference type="EMBL" id="BMMZ01000002">
    <property type="protein sequence ID" value="GGL53134.1"/>
    <property type="molecule type" value="Genomic_DNA"/>
</dbReference>
<evidence type="ECO:0000313" key="11">
    <source>
        <dbReference type="Proteomes" id="UP000613840"/>
    </source>
</evidence>
<protein>
    <submittedName>
        <fullName evidence="10">Sphingosine kinase</fullName>
    </submittedName>
</protein>
<reference evidence="10" key="1">
    <citation type="journal article" date="2014" name="Int. J. Syst. Evol. Microbiol.">
        <title>Complete genome sequence of Corynebacterium casei LMG S-19264T (=DSM 44701T), isolated from a smear-ripened cheese.</title>
        <authorList>
            <consortium name="US DOE Joint Genome Institute (JGI-PGF)"/>
            <person name="Walter F."/>
            <person name="Albersmeier A."/>
            <person name="Kalinowski J."/>
            <person name="Ruckert C."/>
        </authorList>
    </citation>
    <scope>NUCLEOTIDE SEQUENCE</scope>
    <source>
        <strain evidence="10">CGMCC 4.7306</strain>
    </source>
</reference>
<dbReference type="GO" id="GO:0008654">
    <property type="term" value="P:phospholipid biosynthetic process"/>
    <property type="evidence" value="ECO:0007669"/>
    <property type="project" value="UniProtKB-KW"/>
</dbReference>
<feature type="domain" description="DAGKc" evidence="9">
    <location>
        <begin position="1"/>
        <end position="129"/>
    </location>
</feature>
<evidence type="ECO:0000256" key="8">
    <source>
        <dbReference type="ARBA" id="ARBA00023264"/>
    </source>
</evidence>
<proteinExistence type="inferred from homology"/>
<dbReference type="InterPro" id="IPR001206">
    <property type="entry name" value="Diacylglycerol_kinase_cat_dom"/>
</dbReference>
<keyword evidence="7" id="KW-0594">Phospholipid biosynthesis</keyword>
<dbReference type="RefSeq" id="WP_188894022.1">
    <property type="nucleotide sequence ID" value="NZ_BMMZ01000002.1"/>
</dbReference>
<keyword evidence="7" id="KW-0444">Lipid biosynthesis</keyword>
<evidence type="ECO:0000256" key="5">
    <source>
        <dbReference type="ARBA" id="ARBA00022777"/>
    </source>
</evidence>